<name>A0A7W5G4Z1_9GAMM</name>
<comment type="caution">
    <text evidence="8">The sequence shown here is derived from an EMBL/GenBank/DDBJ whole genome shotgun (WGS) entry which is preliminary data.</text>
</comment>
<dbReference type="PANTHER" id="PTHR43124">
    <property type="entry name" value="PURINE EFFLUX PUMP PBUE"/>
    <property type="match status" value="1"/>
</dbReference>
<keyword evidence="9" id="KW-1185">Reference proteome</keyword>
<dbReference type="PANTHER" id="PTHR43124:SF3">
    <property type="entry name" value="CHLORAMPHENICOL EFFLUX PUMP RV0191"/>
    <property type="match status" value="1"/>
</dbReference>
<feature type="transmembrane region" description="Helical" evidence="6">
    <location>
        <begin position="141"/>
        <end position="160"/>
    </location>
</feature>
<dbReference type="Gene3D" id="1.20.1250.20">
    <property type="entry name" value="MFS general substrate transporter like domains"/>
    <property type="match status" value="1"/>
</dbReference>
<evidence type="ECO:0000256" key="6">
    <source>
        <dbReference type="SAM" id="Phobius"/>
    </source>
</evidence>
<evidence type="ECO:0000313" key="9">
    <source>
        <dbReference type="Proteomes" id="UP000525987"/>
    </source>
</evidence>
<dbReference type="InterPro" id="IPR050189">
    <property type="entry name" value="MFS_Efflux_Transporters"/>
</dbReference>
<dbReference type="InterPro" id="IPR036259">
    <property type="entry name" value="MFS_trans_sf"/>
</dbReference>
<keyword evidence="2" id="KW-1003">Cell membrane</keyword>
<feature type="transmembrane region" description="Helical" evidence="6">
    <location>
        <begin position="22"/>
        <end position="41"/>
    </location>
</feature>
<feature type="transmembrane region" description="Helical" evidence="6">
    <location>
        <begin position="275"/>
        <end position="294"/>
    </location>
</feature>
<dbReference type="Proteomes" id="UP000525987">
    <property type="component" value="Unassembled WGS sequence"/>
</dbReference>
<evidence type="ECO:0000256" key="4">
    <source>
        <dbReference type="ARBA" id="ARBA00022989"/>
    </source>
</evidence>
<evidence type="ECO:0000259" key="7">
    <source>
        <dbReference type="PROSITE" id="PS50850"/>
    </source>
</evidence>
<dbReference type="GO" id="GO:0005886">
    <property type="term" value="C:plasma membrane"/>
    <property type="evidence" value="ECO:0007669"/>
    <property type="project" value="UniProtKB-SubCell"/>
</dbReference>
<dbReference type="InterPro" id="IPR011701">
    <property type="entry name" value="MFS"/>
</dbReference>
<keyword evidence="3 6" id="KW-0812">Transmembrane</keyword>
<feature type="transmembrane region" description="Helical" evidence="6">
    <location>
        <begin position="342"/>
        <end position="360"/>
    </location>
</feature>
<dbReference type="SUPFAM" id="SSF103473">
    <property type="entry name" value="MFS general substrate transporter"/>
    <property type="match status" value="1"/>
</dbReference>
<feature type="transmembrane region" description="Helical" evidence="6">
    <location>
        <begin position="221"/>
        <end position="244"/>
    </location>
</feature>
<keyword evidence="5 6" id="KW-0472">Membrane</keyword>
<sequence>MRITDAMLPALSITFHKPIADVAQNITVFTLAYGLMQLVYGPLSDRHGALWVIGLACLACALGTFGTALAQSLPILFLFRGLSGATAAAIIPLSMAWVGSHVPYERRQVTLMHMLSGTVLGLSIGQLAGGLLADSFGWQTAFYLLTGLFLFAGTLLLNALKRHPELAPRGTGERVNFLERIASILAIPRARQILIFVCLEGIAVFGALAFTATHLHDGLDVSLSLAGGTVALFGIGGLTFAGLAHRMVTRLGETGLATGGGLLMGFGFICLALAPWIGLAMFAAFATGLGFYMMHSTLQTNATQMAPSARGTAMALFAGCLFLGQSLGIALGGLLLPWSGSTGVLVAAGLWLFMLGLILARQLR</sequence>
<feature type="transmembrane region" description="Helical" evidence="6">
    <location>
        <begin position="75"/>
        <end position="98"/>
    </location>
</feature>
<feature type="transmembrane region" description="Helical" evidence="6">
    <location>
        <begin position="110"/>
        <end position="129"/>
    </location>
</feature>
<dbReference type="GO" id="GO:0022857">
    <property type="term" value="F:transmembrane transporter activity"/>
    <property type="evidence" value="ECO:0007669"/>
    <property type="project" value="InterPro"/>
</dbReference>
<feature type="transmembrane region" description="Helical" evidence="6">
    <location>
        <begin position="251"/>
        <end position="269"/>
    </location>
</feature>
<evidence type="ECO:0000256" key="3">
    <source>
        <dbReference type="ARBA" id="ARBA00022692"/>
    </source>
</evidence>
<comment type="subcellular location">
    <subcellularLocation>
        <location evidence="1">Cell membrane</location>
        <topology evidence="1">Multi-pass membrane protein</topology>
    </subcellularLocation>
</comment>
<keyword evidence="4 6" id="KW-1133">Transmembrane helix</keyword>
<proteinExistence type="predicted"/>
<evidence type="ECO:0000256" key="5">
    <source>
        <dbReference type="ARBA" id="ARBA00023136"/>
    </source>
</evidence>
<accession>A0A7W5G4Z1</accession>
<evidence type="ECO:0000256" key="1">
    <source>
        <dbReference type="ARBA" id="ARBA00004651"/>
    </source>
</evidence>
<organism evidence="8 9">
    <name type="scientific">Halomonas organivorans</name>
    <dbReference type="NCBI Taxonomy" id="257772"/>
    <lineage>
        <taxon>Bacteria</taxon>
        <taxon>Pseudomonadati</taxon>
        <taxon>Pseudomonadota</taxon>
        <taxon>Gammaproteobacteria</taxon>
        <taxon>Oceanospirillales</taxon>
        <taxon>Halomonadaceae</taxon>
        <taxon>Halomonas</taxon>
    </lineage>
</organism>
<dbReference type="InterPro" id="IPR020846">
    <property type="entry name" value="MFS_dom"/>
</dbReference>
<feature type="domain" description="Major facilitator superfamily (MFS) profile" evidence="7">
    <location>
        <begin position="1"/>
        <end position="364"/>
    </location>
</feature>
<protein>
    <submittedName>
        <fullName evidence="8">Putative MFS family arabinose efflux permease</fullName>
    </submittedName>
</protein>
<reference evidence="8 9" key="1">
    <citation type="submission" date="2020-08" db="EMBL/GenBank/DDBJ databases">
        <title>Genomic Encyclopedia of Type Strains, Phase III (KMG-III): the genomes of soil and plant-associated and newly described type strains.</title>
        <authorList>
            <person name="Whitman W."/>
        </authorList>
    </citation>
    <scope>NUCLEOTIDE SEQUENCE [LARGE SCALE GENOMIC DNA]</scope>
    <source>
        <strain evidence="8 9">CECT 5995</strain>
    </source>
</reference>
<dbReference type="AlphaFoldDB" id="A0A7W5G4Z1"/>
<dbReference type="EMBL" id="JACHXM010000002">
    <property type="protein sequence ID" value="MBB3139866.1"/>
    <property type="molecule type" value="Genomic_DNA"/>
</dbReference>
<feature type="transmembrane region" description="Helical" evidence="6">
    <location>
        <begin position="193"/>
        <end position="215"/>
    </location>
</feature>
<evidence type="ECO:0000256" key="2">
    <source>
        <dbReference type="ARBA" id="ARBA00022475"/>
    </source>
</evidence>
<gene>
    <name evidence="8" type="ORF">FHR96_000713</name>
</gene>
<feature type="transmembrane region" description="Helical" evidence="6">
    <location>
        <begin position="48"/>
        <end position="69"/>
    </location>
</feature>
<feature type="transmembrane region" description="Helical" evidence="6">
    <location>
        <begin position="315"/>
        <end position="336"/>
    </location>
</feature>
<dbReference type="PROSITE" id="PS50850">
    <property type="entry name" value="MFS"/>
    <property type="match status" value="1"/>
</dbReference>
<evidence type="ECO:0000313" key="8">
    <source>
        <dbReference type="EMBL" id="MBB3139866.1"/>
    </source>
</evidence>
<dbReference type="Pfam" id="PF07690">
    <property type="entry name" value="MFS_1"/>
    <property type="match status" value="1"/>
</dbReference>